<proteinExistence type="predicted"/>
<feature type="domain" description="LysM" evidence="2">
    <location>
        <begin position="240"/>
        <end position="284"/>
    </location>
</feature>
<dbReference type="CDD" id="cd12797">
    <property type="entry name" value="M23_peptidase"/>
    <property type="match status" value="1"/>
</dbReference>
<dbReference type="Gene3D" id="3.10.350.10">
    <property type="entry name" value="LysM domain"/>
    <property type="match status" value="2"/>
</dbReference>
<dbReference type="CDD" id="cd00118">
    <property type="entry name" value="LysM"/>
    <property type="match status" value="2"/>
</dbReference>
<dbReference type="GO" id="GO:0004222">
    <property type="term" value="F:metalloendopeptidase activity"/>
    <property type="evidence" value="ECO:0007669"/>
    <property type="project" value="TreeGrafter"/>
</dbReference>
<dbReference type="Pfam" id="PF01551">
    <property type="entry name" value="Peptidase_M23"/>
    <property type="match status" value="1"/>
</dbReference>
<evidence type="ECO:0000259" key="2">
    <source>
        <dbReference type="PROSITE" id="PS51782"/>
    </source>
</evidence>
<accession>A0A2M6WAT6</accession>
<dbReference type="InterPro" id="IPR011055">
    <property type="entry name" value="Dup_hybrid_motif"/>
</dbReference>
<keyword evidence="1" id="KW-0472">Membrane</keyword>
<comment type="caution">
    <text evidence="3">The sequence shown here is derived from an EMBL/GenBank/DDBJ whole genome shotgun (WGS) entry which is preliminary data.</text>
</comment>
<dbReference type="SMART" id="SM00257">
    <property type="entry name" value="LysM"/>
    <property type="match status" value="2"/>
</dbReference>
<dbReference type="InterPro" id="IPR016047">
    <property type="entry name" value="M23ase_b-sheet_dom"/>
</dbReference>
<protein>
    <recommendedName>
        <fullName evidence="2">LysM domain-containing protein</fullName>
    </recommendedName>
</protein>
<dbReference type="AlphaFoldDB" id="A0A2M6WAT6"/>
<evidence type="ECO:0000256" key="1">
    <source>
        <dbReference type="SAM" id="Phobius"/>
    </source>
</evidence>
<evidence type="ECO:0000313" key="4">
    <source>
        <dbReference type="Proteomes" id="UP000231464"/>
    </source>
</evidence>
<dbReference type="Gene3D" id="2.70.70.10">
    <property type="entry name" value="Glucose Permease (Domain IIA)"/>
    <property type="match status" value="1"/>
</dbReference>
<dbReference type="PANTHER" id="PTHR21666:SF270">
    <property type="entry name" value="MUREIN HYDROLASE ACTIVATOR ENVC"/>
    <property type="match status" value="1"/>
</dbReference>
<keyword evidence="1" id="KW-1133">Transmembrane helix</keyword>
<dbReference type="Pfam" id="PF01476">
    <property type="entry name" value="LysM"/>
    <property type="match status" value="2"/>
</dbReference>
<dbReference type="EMBL" id="PFBP01000021">
    <property type="protein sequence ID" value="PIT89909.1"/>
    <property type="molecule type" value="Genomic_DNA"/>
</dbReference>
<gene>
    <name evidence="3" type="ORF">COU23_01370</name>
</gene>
<name>A0A2M6WAT6_9BACT</name>
<evidence type="ECO:0000313" key="3">
    <source>
        <dbReference type="EMBL" id="PIT89909.1"/>
    </source>
</evidence>
<organism evidence="3 4">
    <name type="scientific">Candidatus Kuenenbacteria bacterium CG10_big_fil_rev_8_21_14_0_10_36_11</name>
    <dbReference type="NCBI Taxonomy" id="1974618"/>
    <lineage>
        <taxon>Bacteria</taxon>
        <taxon>Candidatus Kueneniibacteriota</taxon>
    </lineage>
</organism>
<dbReference type="Proteomes" id="UP000231464">
    <property type="component" value="Unassembled WGS sequence"/>
</dbReference>
<dbReference type="InterPro" id="IPR018392">
    <property type="entry name" value="LysM"/>
</dbReference>
<dbReference type="PROSITE" id="PS51782">
    <property type="entry name" value="LYSM"/>
    <property type="match status" value="2"/>
</dbReference>
<dbReference type="InterPro" id="IPR036779">
    <property type="entry name" value="LysM_dom_sf"/>
</dbReference>
<sequence length="430" mass="46822">MRSVTWLMRTLGQIFLLFLKPLTNIGRTVLKTLILPLYNILHLLKKQTRNSLNDKGSNKMTVVLTSPYLLYALGILLFISVIINNLLIQNAAAEDLAKKSIFYQLAAGDEFEADIEESSLAQNVGLNQDNVNENIFTDPNQFVNKNSSLEQEKAWLPAETDANDNLALNALVKNSPSKTVSGPEARGKIIEYAISAGDTLYSIAKNFNISLNTILWANKLGANSTIRPGNKLIIPPVSGVIHQIKKGDTISALAKKYNVTAEKILAYNQIISDEQLSIGQNLIVPDGVIKAAPAPANTSLASNLRKKSSESNALGVIWPTTSRRITQYYSWRHLAIDIGGQTGAPIYAARPGKIIKSGWGTGYGNYIIIDHGDGTKTLYGHMSKLYAKNGEQVEQGAVIGALGSTGWSTGPHVHFEIIVNGKKINPLSQM</sequence>
<keyword evidence="1" id="KW-0812">Transmembrane</keyword>
<reference evidence="4" key="1">
    <citation type="submission" date="2017-09" db="EMBL/GenBank/DDBJ databases">
        <title>Depth-based differentiation of microbial function through sediment-hosted aquifers and enrichment of novel symbionts in the deep terrestrial subsurface.</title>
        <authorList>
            <person name="Probst A.J."/>
            <person name="Ladd B."/>
            <person name="Jarett J.K."/>
            <person name="Geller-Mcgrath D.E."/>
            <person name="Sieber C.M.K."/>
            <person name="Emerson J.B."/>
            <person name="Anantharaman K."/>
            <person name="Thomas B.C."/>
            <person name="Malmstrom R."/>
            <person name="Stieglmeier M."/>
            <person name="Klingl A."/>
            <person name="Woyke T."/>
            <person name="Ryan C.M."/>
            <person name="Banfield J.F."/>
        </authorList>
    </citation>
    <scope>NUCLEOTIDE SEQUENCE [LARGE SCALE GENOMIC DNA]</scope>
</reference>
<feature type="transmembrane region" description="Helical" evidence="1">
    <location>
        <begin position="68"/>
        <end position="88"/>
    </location>
</feature>
<dbReference type="SUPFAM" id="SSF51261">
    <property type="entry name" value="Duplicated hybrid motif"/>
    <property type="match status" value="1"/>
</dbReference>
<dbReference type="PANTHER" id="PTHR21666">
    <property type="entry name" value="PEPTIDASE-RELATED"/>
    <property type="match status" value="1"/>
</dbReference>
<dbReference type="InterPro" id="IPR050570">
    <property type="entry name" value="Cell_wall_metabolism_enzyme"/>
</dbReference>
<feature type="domain" description="LysM" evidence="2">
    <location>
        <begin position="190"/>
        <end position="234"/>
    </location>
</feature>